<evidence type="ECO:0000256" key="1">
    <source>
        <dbReference type="ARBA" id="ARBA00023015"/>
    </source>
</evidence>
<gene>
    <name evidence="4" type="ORF">BJY24_005671</name>
</gene>
<dbReference type="RefSeq" id="WP_040754100.1">
    <property type="nucleotide sequence ID" value="NZ_JACHIT010000002.1"/>
</dbReference>
<dbReference type="InterPro" id="IPR011991">
    <property type="entry name" value="ArsR-like_HTH"/>
</dbReference>
<dbReference type="Gene3D" id="1.10.10.10">
    <property type="entry name" value="Winged helix-like DNA-binding domain superfamily/Winged helix DNA-binding domain"/>
    <property type="match status" value="1"/>
</dbReference>
<dbReference type="PANTHER" id="PTHR38465:SF2">
    <property type="entry name" value="HTH-TYPE TRANSCRIPTIONAL REGULATOR MMPR5"/>
    <property type="match status" value="1"/>
</dbReference>
<evidence type="ECO:0000256" key="3">
    <source>
        <dbReference type="ARBA" id="ARBA00023163"/>
    </source>
</evidence>
<keyword evidence="2 4" id="KW-0238">DNA-binding</keyword>
<evidence type="ECO:0000313" key="4">
    <source>
        <dbReference type="EMBL" id="MBB5916759.1"/>
    </source>
</evidence>
<name>A0A7W9UKR1_9NOCA</name>
<evidence type="ECO:0000256" key="2">
    <source>
        <dbReference type="ARBA" id="ARBA00023125"/>
    </source>
</evidence>
<dbReference type="InterPro" id="IPR036388">
    <property type="entry name" value="WH-like_DNA-bd_sf"/>
</dbReference>
<comment type="caution">
    <text evidence="4">The sequence shown here is derived from an EMBL/GenBank/DDBJ whole genome shotgun (WGS) entry which is preliminary data.</text>
</comment>
<dbReference type="EMBL" id="JACHIT010000002">
    <property type="protein sequence ID" value="MBB5916759.1"/>
    <property type="molecule type" value="Genomic_DNA"/>
</dbReference>
<dbReference type="AlphaFoldDB" id="A0A7W9UKR1"/>
<keyword evidence="1" id="KW-0805">Transcription regulation</keyword>
<keyword evidence="5" id="KW-1185">Reference proteome</keyword>
<dbReference type="GO" id="GO:0003677">
    <property type="term" value="F:DNA binding"/>
    <property type="evidence" value="ECO:0007669"/>
    <property type="project" value="UniProtKB-KW"/>
</dbReference>
<dbReference type="PANTHER" id="PTHR38465">
    <property type="entry name" value="HTH-TYPE TRANSCRIPTIONAL REGULATOR MJ1563-RELATED"/>
    <property type="match status" value="1"/>
</dbReference>
<sequence length="156" mass="16966">MTEPGAGPLLEWVERVVAYLTPEIPPVAGRVLGWLMVCDPPEQSAGEIADAIGASRASLTTSLRLLIDAGFVSRIRKPGVRTVFYRVDDSAWARVVQRQIDALASFRDITTDGMALVGPDAGRASRLRAAHDVFTWMAEVFAQAPRPPHPDSEEQS</sequence>
<protein>
    <submittedName>
        <fullName evidence="4">DNA-binding transcriptional ArsR family regulator</fullName>
    </submittedName>
</protein>
<dbReference type="SUPFAM" id="SSF46785">
    <property type="entry name" value="Winged helix' DNA-binding domain"/>
    <property type="match status" value="1"/>
</dbReference>
<dbReference type="Gene3D" id="1.10.287.160">
    <property type="entry name" value="HR1 repeat"/>
    <property type="match status" value="1"/>
</dbReference>
<keyword evidence="3" id="KW-0804">Transcription</keyword>
<dbReference type="Proteomes" id="UP000540412">
    <property type="component" value="Unassembled WGS sequence"/>
</dbReference>
<dbReference type="InterPro" id="IPR036390">
    <property type="entry name" value="WH_DNA-bd_sf"/>
</dbReference>
<proteinExistence type="predicted"/>
<evidence type="ECO:0000313" key="5">
    <source>
        <dbReference type="Proteomes" id="UP000540412"/>
    </source>
</evidence>
<dbReference type="CDD" id="cd00090">
    <property type="entry name" value="HTH_ARSR"/>
    <property type="match status" value="1"/>
</dbReference>
<organism evidence="4 5">
    <name type="scientific">Nocardia transvalensis</name>
    <dbReference type="NCBI Taxonomy" id="37333"/>
    <lineage>
        <taxon>Bacteria</taxon>
        <taxon>Bacillati</taxon>
        <taxon>Actinomycetota</taxon>
        <taxon>Actinomycetes</taxon>
        <taxon>Mycobacteriales</taxon>
        <taxon>Nocardiaceae</taxon>
        <taxon>Nocardia</taxon>
    </lineage>
</organism>
<reference evidence="4 5" key="1">
    <citation type="submission" date="2020-08" db="EMBL/GenBank/DDBJ databases">
        <title>Sequencing the genomes of 1000 actinobacteria strains.</title>
        <authorList>
            <person name="Klenk H.-P."/>
        </authorList>
    </citation>
    <scope>NUCLEOTIDE SEQUENCE [LARGE SCALE GENOMIC DNA]</scope>
    <source>
        <strain evidence="4 5">DSM 43582</strain>
    </source>
</reference>
<dbReference type="InterPro" id="IPR052362">
    <property type="entry name" value="HTH-GbsR_regulator"/>
</dbReference>
<accession>A0A7W9UKR1</accession>